<dbReference type="PROSITE" id="PS50977">
    <property type="entry name" value="HTH_TETR_2"/>
    <property type="match status" value="1"/>
</dbReference>
<evidence type="ECO:0000313" key="7">
    <source>
        <dbReference type="Proteomes" id="UP000042997"/>
    </source>
</evidence>
<dbReference type="InterPro" id="IPR023772">
    <property type="entry name" value="DNA-bd_HTH_TetR-type_CS"/>
</dbReference>
<feature type="DNA-binding region" description="H-T-H motif" evidence="4">
    <location>
        <begin position="25"/>
        <end position="44"/>
    </location>
</feature>
<feature type="domain" description="HTH tetR-type" evidence="5">
    <location>
        <begin position="2"/>
        <end position="62"/>
    </location>
</feature>
<dbReference type="PROSITE" id="PS01081">
    <property type="entry name" value="HTH_TETR_1"/>
    <property type="match status" value="1"/>
</dbReference>
<evidence type="ECO:0000256" key="4">
    <source>
        <dbReference type="PROSITE-ProRule" id="PRU00335"/>
    </source>
</evidence>
<proteinExistence type="predicted"/>
<dbReference type="Gene3D" id="1.10.357.10">
    <property type="entry name" value="Tetracycline Repressor, domain 2"/>
    <property type="match status" value="1"/>
</dbReference>
<keyword evidence="3" id="KW-0804">Transcription</keyword>
<evidence type="ECO:0000256" key="1">
    <source>
        <dbReference type="ARBA" id="ARBA00023015"/>
    </source>
</evidence>
<evidence type="ECO:0000259" key="5">
    <source>
        <dbReference type="PROSITE" id="PS50977"/>
    </source>
</evidence>
<keyword evidence="1" id="KW-0805">Transcription regulation</keyword>
<dbReference type="Gene3D" id="1.10.10.60">
    <property type="entry name" value="Homeodomain-like"/>
    <property type="match status" value="1"/>
</dbReference>
<dbReference type="SUPFAM" id="SSF46689">
    <property type="entry name" value="Homeodomain-like"/>
    <property type="match status" value="1"/>
</dbReference>
<protein>
    <submittedName>
        <fullName evidence="6">Transcriptional regulator, TetR family</fullName>
    </submittedName>
</protein>
<dbReference type="InterPro" id="IPR041347">
    <property type="entry name" value="MftR_C"/>
</dbReference>
<dbReference type="InterPro" id="IPR050109">
    <property type="entry name" value="HTH-type_TetR-like_transc_reg"/>
</dbReference>
<sequence length="204" mass="23074">MERTRAALVGEARALTARHGLAGFTVEELCERVEISRRTFFNYFPSKEDAVLGEPPLSLTLEEEDAFVAAGRHDGDGISPTLLQDLVAVLLAQIGRTDFTREHAKQYHDIIHREPQLLPRILHNGETQLRRFAEVVARRENLPPDDPLPRTVVYALADITRHTADEFFGDDTDRPFAELLLRNLDTVRRLFGQRLDPIETAGNP</sequence>
<reference evidence="6 7" key="1">
    <citation type="journal article" date="2014" name="Genome Announc.">
        <title>Draft Genome Sequence of Propane- and Butane-Oxidizing Actinobacterium Rhodococcus ruber IEGM 231.</title>
        <authorList>
            <person name="Ivshina I.B."/>
            <person name="Kuyukina M.S."/>
            <person name="Krivoruchko A.V."/>
            <person name="Barbe V."/>
            <person name="Fischer C."/>
        </authorList>
    </citation>
    <scope>NUCLEOTIDE SEQUENCE [LARGE SCALE GENOMIC DNA]</scope>
</reference>
<name>A0A098BH87_9NOCA</name>
<dbReference type="GO" id="GO:0003700">
    <property type="term" value="F:DNA-binding transcription factor activity"/>
    <property type="evidence" value="ECO:0007669"/>
    <property type="project" value="TreeGrafter"/>
</dbReference>
<dbReference type="GO" id="GO:0000976">
    <property type="term" value="F:transcription cis-regulatory region binding"/>
    <property type="evidence" value="ECO:0007669"/>
    <property type="project" value="TreeGrafter"/>
</dbReference>
<evidence type="ECO:0000256" key="3">
    <source>
        <dbReference type="ARBA" id="ARBA00023163"/>
    </source>
</evidence>
<dbReference type="InterPro" id="IPR009057">
    <property type="entry name" value="Homeodomain-like_sf"/>
</dbReference>
<gene>
    <name evidence="6" type="ORF">RHRU231_200049</name>
</gene>
<dbReference type="Pfam" id="PF00440">
    <property type="entry name" value="TetR_N"/>
    <property type="match status" value="1"/>
</dbReference>
<dbReference type="Pfam" id="PF17754">
    <property type="entry name" value="TetR_C_14"/>
    <property type="match status" value="1"/>
</dbReference>
<keyword evidence="2 4" id="KW-0238">DNA-binding</keyword>
<dbReference type="Proteomes" id="UP000042997">
    <property type="component" value="Unassembled WGS sequence"/>
</dbReference>
<dbReference type="AlphaFoldDB" id="A0A098BH87"/>
<dbReference type="PANTHER" id="PTHR30055:SF234">
    <property type="entry name" value="HTH-TYPE TRANSCRIPTIONAL REGULATOR BETI"/>
    <property type="match status" value="1"/>
</dbReference>
<accession>A0A098BH87</accession>
<organism evidence="6 7">
    <name type="scientific">Rhodococcus ruber</name>
    <dbReference type="NCBI Taxonomy" id="1830"/>
    <lineage>
        <taxon>Bacteria</taxon>
        <taxon>Bacillati</taxon>
        <taxon>Actinomycetota</taxon>
        <taxon>Actinomycetes</taxon>
        <taxon>Mycobacteriales</taxon>
        <taxon>Nocardiaceae</taxon>
        <taxon>Rhodococcus</taxon>
    </lineage>
</organism>
<dbReference type="PANTHER" id="PTHR30055">
    <property type="entry name" value="HTH-TYPE TRANSCRIPTIONAL REGULATOR RUTR"/>
    <property type="match status" value="1"/>
</dbReference>
<dbReference type="InterPro" id="IPR001647">
    <property type="entry name" value="HTH_TetR"/>
</dbReference>
<evidence type="ECO:0000313" key="6">
    <source>
        <dbReference type="EMBL" id="CDZ87066.1"/>
    </source>
</evidence>
<evidence type="ECO:0000256" key="2">
    <source>
        <dbReference type="ARBA" id="ARBA00023125"/>
    </source>
</evidence>
<dbReference type="EMBL" id="CCSD01000029">
    <property type="protein sequence ID" value="CDZ87066.1"/>
    <property type="molecule type" value="Genomic_DNA"/>
</dbReference>
<dbReference type="RefSeq" id="WP_052455225.1">
    <property type="nucleotide sequence ID" value="NZ_JAPWIV010000002.1"/>
</dbReference>